<dbReference type="InterPro" id="IPR027939">
    <property type="entry name" value="NMT1/THI5"/>
</dbReference>
<feature type="signal peptide" evidence="12">
    <location>
        <begin position="1"/>
        <end position="24"/>
    </location>
</feature>
<feature type="chain" id="PRO_5038401124" description="Thiamine pyrimidine synthase" evidence="12">
    <location>
        <begin position="25"/>
        <end position="340"/>
    </location>
</feature>
<comment type="subunit">
    <text evidence="4">Homodimer.</text>
</comment>
<evidence type="ECO:0000256" key="5">
    <source>
        <dbReference type="ARBA" id="ARBA00022679"/>
    </source>
</evidence>
<keyword evidence="8" id="KW-0784">Thiamine biosynthesis</keyword>
<evidence type="ECO:0000256" key="8">
    <source>
        <dbReference type="ARBA" id="ARBA00022977"/>
    </source>
</evidence>
<dbReference type="OrthoDB" id="174578at2"/>
<evidence type="ECO:0000256" key="4">
    <source>
        <dbReference type="ARBA" id="ARBA00011738"/>
    </source>
</evidence>
<dbReference type="Pfam" id="PF09084">
    <property type="entry name" value="NMT1"/>
    <property type="match status" value="1"/>
</dbReference>
<accession>A0A5B8U4X0</accession>
<comment type="pathway">
    <text evidence="2">Cofactor biosynthesis; thiamine diphosphate biosynthesis.</text>
</comment>
<sequence length="340" mass="36034">MLTTPMVRRLLSAALTAALLLAMAGCGATSHSDSRPDQDARLLLDFAPNAVHAGIYLALQRGYDEAEGVHLRVQTPAASTDGIKALLGGQADVAIVDIHDLAIARARGRDVVGVMAIVQTPLAAVLAQPGVRRPRDLEGRRVGVTGLPSDDAVLRSIVAGDGGDPARVRTVTIGFDAVRALLTGRVAGATAFWNAEGVALTARRPGIREFRVDDYGAPSYPELVLATSRETLDTDGPVVRATIRALRRGYEAAIDDPESAVTALTDAEPSLRRDLTARELDAVSPAFTAGARRFGELDPTRLAAWARWERRVGIVRRLPDVAAAFDPATSRTGEDTDPNS</sequence>
<keyword evidence="12" id="KW-0732">Signal</keyword>
<evidence type="ECO:0000256" key="10">
    <source>
        <dbReference type="ARBA" id="ARBA00033171"/>
    </source>
</evidence>
<evidence type="ECO:0000256" key="11">
    <source>
        <dbReference type="ARBA" id="ARBA00048179"/>
    </source>
</evidence>
<dbReference type="InterPro" id="IPR015168">
    <property type="entry name" value="SsuA/THI5"/>
</dbReference>
<dbReference type="GO" id="GO:0046872">
    <property type="term" value="F:metal ion binding"/>
    <property type="evidence" value="ECO:0007669"/>
    <property type="project" value="UniProtKB-KW"/>
</dbReference>
<proteinExistence type="inferred from homology"/>
<evidence type="ECO:0000256" key="7">
    <source>
        <dbReference type="ARBA" id="ARBA00022898"/>
    </source>
</evidence>
<evidence type="ECO:0000313" key="14">
    <source>
        <dbReference type="EMBL" id="QEC48166.1"/>
    </source>
</evidence>
<evidence type="ECO:0000256" key="6">
    <source>
        <dbReference type="ARBA" id="ARBA00022723"/>
    </source>
</evidence>
<dbReference type="PANTHER" id="PTHR31528:SF1">
    <property type="entry name" value="4-AMINO-5-HYDROXYMETHYL-2-METHYLPYRIMIDINE PHOSPHATE SYNTHASE THI11-RELATED"/>
    <property type="match status" value="1"/>
</dbReference>
<reference evidence="14 15" key="1">
    <citation type="journal article" date="2018" name="J. Microbiol.">
        <title>Baekduia soli gen. nov., sp. nov., a novel bacterium isolated from the soil of Baekdu Mountain and proposal of a novel family name, Baekduiaceae fam. nov.</title>
        <authorList>
            <person name="An D.S."/>
            <person name="Siddiqi M.Z."/>
            <person name="Kim K.H."/>
            <person name="Yu H.S."/>
            <person name="Im W.T."/>
        </authorList>
    </citation>
    <scope>NUCLEOTIDE SEQUENCE [LARGE SCALE GENOMIC DNA]</scope>
    <source>
        <strain evidence="14 15">BR7-21</strain>
    </source>
</reference>
<evidence type="ECO:0000256" key="9">
    <source>
        <dbReference type="ARBA" id="ARBA00023004"/>
    </source>
</evidence>
<dbReference type="Gene3D" id="3.40.190.10">
    <property type="entry name" value="Periplasmic binding protein-like II"/>
    <property type="match status" value="2"/>
</dbReference>
<gene>
    <name evidence="14" type="ORF">FSW04_11695</name>
</gene>
<feature type="domain" description="SsuA/THI5-like" evidence="13">
    <location>
        <begin position="49"/>
        <end position="260"/>
    </location>
</feature>
<dbReference type="Proteomes" id="UP000321805">
    <property type="component" value="Chromosome"/>
</dbReference>
<evidence type="ECO:0000313" key="15">
    <source>
        <dbReference type="Proteomes" id="UP000321805"/>
    </source>
</evidence>
<keyword evidence="7" id="KW-0663">Pyridoxal phosphate</keyword>
<evidence type="ECO:0000256" key="2">
    <source>
        <dbReference type="ARBA" id="ARBA00004948"/>
    </source>
</evidence>
<organism evidence="14 15">
    <name type="scientific">Baekduia soli</name>
    <dbReference type="NCBI Taxonomy" id="496014"/>
    <lineage>
        <taxon>Bacteria</taxon>
        <taxon>Bacillati</taxon>
        <taxon>Actinomycetota</taxon>
        <taxon>Thermoleophilia</taxon>
        <taxon>Solirubrobacterales</taxon>
        <taxon>Baekduiaceae</taxon>
        <taxon>Baekduia</taxon>
    </lineage>
</organism>
<dbReference type="GO" id="GO:0009228">
    <property type="term" value="P:thiamine biosynthetic process"/>
    <property type="evidence" value="ECO:0007669"/>
    <property type="project" value="UniProtKB-KW"/>
</dbReference>
<dbReference type="KEGG" id="bsol:FSW04_11695"/>
<evidence type="ECO:0000259" key="13">
    <source>
        <dbReference type="Pfam" id="PF09084"/>
    </source>
</evidence>
<name>A0A5B8U4X0_9ACTN</name>
<dbReference type="EMBL" id="CP042430">
    <property type="protein sequence ID" value="QEC48166.1"/>
    <property type="molecule type" value="Genomic_DNA"/>
</dbReference>
<protein>
    <recommendedName>
        <fullName evidence="10">Thiamine pyrimidine synthase</fullName>
    </recommendedName>
</protein>
<keyword evidence="9" id="KW-0408">Iron</keyword>
<keyword evidence="15" id="KW-1185">Reference proteome</keyword>
<dbReference type="AlphaFoldDB" id="A0A5B8U4X0"/>
<dbReference type="SUPFAM" id="SSF53850">
    <property type="entry name" value="Periplasmic binding protein-like II"/>
    <property type="match status" value="1"/>
</dbReference>
<dbReference type="GO" id="GO:0016740">
    <property type="term" value="F:transferase activity"/>
    <property type="evidence" value="ECO:0007669"/>
    <property type="project" value="UniProtKB-KW"/>
</dbReference>
<evidence type="ECO:0000256" key="1">
    <source>
        <dbReference type="ARBA" id="ARBA00003469"/>
    </source>
</evidence>
<dbReference type="PANTHER" id="PTHR31528">
    <property type="entry name" value="4-AMINO-5-HYDROXYMETHYL-2-METHYLPYRIMIDINE PHOSPHATE SYNTHASE THI11-RELATED"/>
    <property type="match status" value="1"/>
</dbReference>
<comment type="catalytic activity">
    <reaction evidence="11">
        <text>N(6)-(pyridoxal phosphate)-L-lysyl-[4-amino-5-hydroxymethyl-2-methylpyrimidine phosphate synthase] + L-histidyl-[4-amino-5-hydroxymethyl-2-methylpyrimidine phosphate synthase] + 2 Fe(3+) + 4 H2O = L-lysyl-[4-amino-5-hydroxymethyl-2-methylpyrimidine phosphate synthase] + (2S)-2-amino-5-hydroxy-4-oxopentanoyl-[4-amino-5-hydroxymethyl-2-methylpyrimidine phosphate synthase] + 4-amino-2-methyl-5-(phosphooxymethyl)pyrimidine + 3-oxopropanoate + 2 Fe(2+) + 2 H(+)</text>
        <dbReference type="Rhea" id="RHEA:65756"/>
        <dbReference type="Rhea" id="RHEA-COMP:16892"/>
        <dbReference type="Rhea" id="RHEA-COMP:16893"/>
        <dbReference type="Rhea" id="RHEA-COMP:16894"/>
        <dbReference type="Rhea" id="RHEA-COMP:16895"/>
        <dbReference type="ChEBI" id="CHEBI:15377"/>
        <dbReference type="ChEBI" id="CHEBI:15378"/>
        <dbReference type="ChEBI" id="CHEBI:29033"/>
        <dbReference type="ChEBI" id="CHEBI:29034"/>
        <dbReference type="ChEBI" id="CHEBI:29969"/>
        <dbReference type="ChEBI" id="CHEBI:29979"/>
        <dbReference type="ChEBI" id="CHEBI:33190"/>
        <dbReference type="ChEBI" id="CHEBI:58354"/>
        <dbReference type="ChEBI" id="CHEBI:143915"/>
        <dbReference type="ChEBI" id="CHEBI:157692"/>
    </reaction>
    <physiologicalReaction direction="left-to-right" evidence="11">
        <dbReference type="Rhea" id="RHEA:65757"/>
    </physiologicalReaction>
</comment>
<keyword evidence="6" id="KW-0479">Metal-binding</keyword>
<keyword evidence="5" id="KW-0808">Transferase</keyword>
<evidence type="ECO:0000256" key="12">
    <source>
        <dbReference type="SAM" id="SignalP"/>
    </source>
</evidence>
<comment type="similarity">
    <text evidence="3">Belongs to the NMT1/THI5 family.</text>
</comment>
<comment type="function">
    <text evidence="1">Responsible for the formation of the pyrimidine heterocycle in the thiamine biosynthesis pathway. Catalyzes the formation of hydroxymethylpyrimidine phosphate (HMP-P) from histidine and pyridoxal phosphate (PLP). The protein uses PLP and the active site histidine to form HMP-P, generating an inactive enzyme. The enzyme can only undergo a single turnover, which suggests it is a suicide enzyme.</text>
</comment>
<evidence type="ECO:0000256" key="3">
    <source>
        <dbReference type="ARBA" id="ARBA00009406"/>
    </source>
</evidence>